<comment type="caution">
    <text evidence="1">The sequence shown here is derived from an EMBL/GenBank/DDBJ whole genome shotgun (WGS) entry which is preliminary data.</text>
</comment>
<sequence>MGEPGMCWKNIKEHYRIDHIVQVTGEGICVGSGFIHNIIVIGLDGKLKKRYDDHHNEDLMRYQREMDADPEMLRQLLETPDTFSRSVTVYTYDGGNIIEKLCEEPGYPNVTHDGCLMHTNMYSTDKDKVVTWAKRNAMAAITNIARTISDIEEKLAEKRPLLAEYEGYSRKLKADYPSVTDTE</sequence>
<dbReference type="AlphaFoldDB" id="A0A8X8G9K4"/>
<gene>
    <name evidence="1" type="ORF">HF568_00880</name>
</gene>
<proteinExistence type="predicted"/>
<dbReference type="EMBL" id="JABBHS010000027">
    <property type="protein sequence ID" value="MBU2721810.1"/>
    <property type="molecule type" value="Genomic_DNA"/>
</dbReference>
<evidence type="ECO:0000313" key="1">
    <source>
        <dbReference type="EMBL" id="MBU2721810.1"/>
    </source>
</evidence>
<reference evidence="1" key="1">
    <citation type="journal article" date="2021" name="ISME J.">
        <title>Genomic evolution of the class Acidithiobacillia: deep-branching Proteobacteria living in extreme acidic conditions.</title>
        <authorList>
            <person name="Moya-Beltran A."/>
            <person name="Beard S."/>
            <person name="Rojas-Villalobos C."/>
            <person name="Issotta F."/>
            <person name="Gallardo Y."/>
            <person name="Ulloa R."/>
            <person name="Giaveno A."/>
            <person name="Degli Esposti M."/>
            <person name="Johnson D.B."/>
            <person name="Quatrini R."/>
        </authorList>
    </citation>
    <scope>NUCLEOTIDE SEQUENCE</scope>
    <source>
        <strain evidence="1">DSM 583</strain>
    </source>
</reference>
<accession>A0A8X8G9K4</accession>
<dbReference type="RefSeq" id="WP_215890387.1">
    <property type="nucleotide sequence ID" value="NZ_CP134225.1"/>
</dbReference>
<protein>
    <submittedName>
        <fullName evidence="1">Uncharacterized protein</fullName>
    </submittedName>
</protein>
<name>A0A8X8G9K4_ACIFI</name>
<organism evidence="1 2">
    <name type="scientific">Acidithiobacillus ferridurans</name>
    <dbReference type="NCBI Taxonomy" id="1232575"/>
    <lineage>
        <taxon>Bacteria</taxon>
        <taxon>Pseudomonadati</taxon>
        <taxon>Pseudomonadota</taxon>
        <taxon>Acidithiobacillia</taxon>
        <taxon>Acidithiobacillales</taxon>
        <taxon>Acidithiobacillaceae</taxon>
        <taxon>Acidithiobacillus</taxon>
    </lineage>
</organism>
<evidence type="ECO:0000313" key="2">
    <source>
        <dbReference type="Proteomes" id="UP000887300"/>
    </source>
</evidence>
<dbReference type="Proteomes" id="UP000887300">
    <property type="component" value="Unassembled WGS sequence"/>
</dbReference>